<organism evidence="2 3">
    <name type="scientific">Bambusicola thoracicus</name>
    <name type="common">Chinese bamboo-partridge</name>
    <name type="synonym">Perdix thoracica</name>
    <dbReference type="NCBI Taxonomy" id="9083"/>
    <lineage>
        <taxon>Eukaryota</taxon>
        <taxon>Metazoa</taxon>
        <taxon>Chordata</taxon>
        <taxon>Craniata</taxon>
        <taxon>Vertebrata</taxon>
        <taxon>Euteleostomi</taxon>
        <taxon>Archelosauria</taxon>
        <taxon>Archosauria</taxon>
        <taxon>Dinosauria</taxon>
        <taxon>Saurischia</taxon>
        <taxon>Theropoda</taxon>
        <taxon>Coelurosauria</taxon>
        <taxon>Aves</taxon>
        <taxon>Neognathae</taxon>
        <taxon>Galloanserae</taxon>
        <taxon>Galliformes</taxon>
        <taxon>Phasianidae</taxon>
        <taxon>Perdicinae</taxon>
        <taxon>Bambusicola</taxon>
    </lineage>
</organism>
<keyword evidence="3" id="KW-1185">Reference proteome</keyword>
<protein>
    <submittedName>
        <fullName evidence="2">Uncharacterized protein</fullName>
    </submittedName>
</protein>
<comment type="caution">
    <text evidence="2">The sequence shown here is derived from an EMBL/GenBank/DDBJ whole genome shotgun (WGS) entry which is preliminary data.</text>
</comment>
<dbReference type="EMBL" id="PPHD01095026">
    <property type="protein sequence ID" value="POI19752.1"/>
    <property type="molecule type" value="Genomic_DNA"/>
</dbReference>
<evidence type="ECO:0000313" key="2">
    <source>
        <dbReference type="EMBL" id="POI19752.1"/>
    </source>
</evidence>
<gene>
    <name evidence="2" type="ORF">CIB84_016502</name>
</gene>
<accession>A0A2P4S6L6</accession>
<dbReference type="Proteomes" id="UP000237246">
    <property type="component" value="Unassembled WGS sequence"/>
</dbReference>
<feature type="region of interest" description="Disordered" evidence="1">
    <location>
        <begin position="1"/>
        <end position="21"/>
    </location>
</feature>
<evidence type="ECO:0000313" key="3">
    <source>
        <dbReference type="Proteomes" id="UP000237246"/>
    </source>
</evidence>
<evidence type="ECO:0000256" key="1">
    <source>
        <dbReference type="SAM" id="MobiDB-lite"/>
    </source>
</evidence>
<proteinExistence type="predicted"/>
<dbReference type="AlphaFoldDB" id="A0A2P4S6L6"/>
<reference evidence="2 3" key="1">
    <citation type="submission" date="2018-01" db="EMBL/GenBank/DDBJ databases">
        <title>Comparison of the Chinese Bamboo Partridge and Red Junglefowl genome sequences highlights the importance of demography in genome evolution.</title>
        <authorList>
            <person name="Tiley G.P."/>
            <person name="Kimball R.T."/>
            <person name="Braun E.L."/>
            <person name="Burleigh J.G."/>
        </authorList>
    </citation>
    <scope>NUCLEOTIDE SEQUENCE [LARGE SCALE GENOMIC DNA]</scope>
    <source>
        <strain evidence="2">RTK389</strain>
        <tissue evidence="2">Blood</tissue>
    </source>
</reference>
<name>A0A2P4S6L6_BAMTH</name>
<sequence length="21" mass="2230">MIPGSGSTRIPTLVSSSHLWC</sequence>